<keyword evidence="4" id="KW-1185">Reference proteome</keyword>
<evidence type="ECO:0000313" key="4">
    <source>
        <dbReference type="Proteomes" id="UP000032336"/>
    </source>
</evidence>
<organism evidence="3 4">
    <name type="scientific">Ferrimicrobium acidiphilum DSM 19497</name>
    <dbReference type="NCBI Taxonomy" id="1121877"/>
    <lineage>
        <taxon>Bacteria</taxon>
        <taxon>Bacillati</taxon>
        <taxon>Actinomycetota</taxon>
        <taxon>Acidimicrobiia</taxon>
        <taxon>Acidimicrobiales</taxon>
        <taxon>Acidimicrobiaceae</taxon>
        <taxon>Ferrimicrobium</taxon>
    </lineage>
</organism>
<dbReference type="eggNOG" id="ENOG5034BTU">
    <property type="taxonomic scope" value="Bacteria"/>
</dbReference>
<evidence type="ECO:0000256" key="1">
    <source>
        <dbReference type="SAM" id="Coils"/>
    </source>
</evidence>
<dbReference type="OrthoDB" id="9102171at2"/>
<reference evidence="3 4" key="1">
    <citation type="submission" date="2015-01" db="EMBL/GenBank/DDBJ databases">
        <title>Draft genome of the acidophilic iron oxidizer Ferrimicrobium acidiphilum strain T23.</title>
        <authorList>
            <person name="Poehlein A."/>
            <person name="Eisen S."/>
            <person name="Schloemann M."/>
            <person name="Johnson B.D."/>
            <person name="Daniel R."/>
            <person name="Muehling M."/>
        </authorList>
    </citation>
    <scope>NUCLEOTIDE SEQUENCE [LARGE SCALE GENOMIC DNA]</scope>
    <source>
        <strain evidence="3 4">T23</strain>
    </source>
</reference>
<dbReference type="InterPro" id="IPR046738">
    <property type="entry name" value="DUF6788"/>
</dbReference>
<dbReference type="EMBL" id="JXUW01000033">
    <property type="protein sequence ID" value="KJE75660.1"/>
    <property type="molecule type" value="Genomic_DNA"/>
</dbReference>
<dbReference type="Pfam" id="PF20586">
    <property type="entry name" value="DUF6788"/>
    <property type="match status" value="1"/>
</dbReference>
<evidence type="ECO:0000259" key="2">
    <source>
        <dbReference type="Pfam" id="PF20586"/>
    </source>
</evidence>
<accession>A0A0D8FQV9</accession>
<dbReference type="Proteomes" id="UP000032336">
    <property type="component" value="Unassembled WGS sequence"/>
</dbReference>
<dbReference type="AlphaFoldDB" id="A0A0D8FQV9"/>
<protein>
    <recommendedName>
        <fullName evidence="2">DUF6788 domain-containing protein</fullName>
    </recommendedName>
</protein>
<dbReference type="GeneID" id="78373630"/>
<name>A0A0D8FQV9_9ACTN</name>
<comment type="caution">
    <text evidence="3">The sequence shown here is derived from an EMBL/GenBank/DDBJ whole genome shotgun (WGS) entry which is preliminary data.</text>
</comment>
<feature type="domain" description="DUF6788" evidence="2">
    <location>
        <begin position="9"/>
        <end position="66"/>
    </location>
</feature>
<dbReference type="STRING" id="1121877.FEAC_26200"/>
<evidence type="ECO:0000313" key="3">
    <source>
        <dbReference type="EMBL" id="KJE75660.1"/>
    </source>
</evidence>
<dbReference type="RefSeq" id="WP_152623243.1">
    <property type="nucleotide sequence ID" value="NZ_JQKF01000077.1"/>
</dbReference>
<proteinExistence type="predicted"/>
<gene>
    <name evidence="3" type="ORF">FEAC_26200</name>
</gene>
<keyword evidence="1" id="KW-0175">Coiled coil</keyword>
<sequence>MMSRLAKRKAPRVLPGSLITLRRKCGKPSCRCAAGDPHESPALSYSVAGRTKMLTLRPEEVEEVAQAVARYRKSVNDLAAEAQVELDELVARVRATRASDRR</sequence>
<feature type="coiled-coil region" evidence="1">
    <location>
        <begin position="61"/>
        <end position="99"/>
    </location>
</feature>